<sequence length="131" mass="14408">MALTPSTMRPKRVVELFGPGDELPCHKAMTLIRSEVGQGGLLLRFVVVGAGSFPRGNYPLIKVAIEIPEEYSTNTIIMEASMTSSHALWFYVRVDGDHNLASIHRTVDGIVTIDSDHLVVVNPYIRQMATA</sequence>
<gene>
    <name evidence="1" type="ORF">EPUS_04877</name>
</gene>
<reference evidence="2" key="1">
    <citation type="journal article" date="2014" name="BMC Genomics">
        <title>Genome characteristics reveal the impact of lichenization on lichen-forming fungus Endocarpon pusillum Hedwig (Verrucariales, Ascomycota).</title>
        <authorList>
            <person name="Wang Y.-Y."/>
            <person name="Liu B."/>
            <person name="Zhang X.-Y."/>
            <person name="Zhou Q.-M."/>
            <person name="Zhang T."/>
            <person name="Li H."/>
            <person name="Yu Y.-F."/>
            <person name="Zhang X.-L."/>
            <person name="Hao X.-Y."/>
            <person name="Wang M."/>
            <person name="Wang L."/>
            <person name="Wei J.-C."/>
        </authorList>
    </citation>
    <scope>NUCLEOTIDE SEQUENCE [LARGE SCALE GENOMIC DNA]</scope>
    <source>
        <strain evidence="2">Z07020 / HMAS-L-300199</strain>
    </source>
</reference>
<name>U1HWG0_ENDPU</name>
<dbReference type="EMBL" id="KE720820">
    <property type="protein sequence ID" value="ERF75095.1"/>
    <property type="molecule type" value="Genomic_DNA"/>
</dbReference>
<dbReference type="OrthoDB" id="297496at2759"/>
<dbReference type="Proteomes" id="UP000019373">
    <property type="component" value="Unassembled WGS sequence"/>
</dbReference>
<evidence type="ECO:0000313" key="1">
    <source>
        <dbReference type="EMBL" id="ERF75095.1"/>
    </source>
</evidence>
<protein>
    <submittedName>
        <fullName evidence="1">Uncharacterized protein</fullName>
    </submittedName>
</protein>
<organism evidence="1 2">
    <name type="scientific">Endocarpon pusillum (strain Z07020 / HMAS-L-300199)</name>
    <name type="common">Lichen-forming fungus</name>
    <dbReference type="NCBI Taxonomy" id="1263415"/>
    <lineage>
        <taxon>Eukaryota</taxon>
        <taxon>Fungi</taxon>
        <taxon>Dikarya</taxon>
        <taxon>Ascomycota</taxon>
        <taxon>Pezizomycotina</taxon>
        <taxon>Eurotiomycetes</taxon>
        <taxon>Chaetothyriomycetidae</taxon>
        <taxon>Verrucariales</taxon>
        <taxon>Verrucariaceae</taxon>
        <taxon>Endocarpon</taxon>
    </lineage>
</organism>
<evidence type="ECO:0000313" key="2">
    <source>
        <dbReference type="Proteomes" id="UP000019373"/>
    </source>
</evidence>
<dbReference type="AlphaFoldDB" id="U1HWG0"/>
<accession>U1HWG0</accession>
<dbReference type="GeneID" id="19239830"/>
<dbReference type="RefSeq" id="XP_007787624.1">
    <property type="nucleotide sequence ID" value="XM_007789434.1"/>
</dbReference>
<dbReference type="HOGENOM" id="CLU_1927574_0_0_1"/>
<keyword evidence="2" id="KW-1185">Reference proteome</keyword>
<proteinExistence type="predicted"/>